<dbReference type="OrthoDB" id="3621669at2759"/>
<keyword evidence="3" id="KW-1185">Reference proteome</keyword>
<protein>
    <submittedName>
        <fullName evidence="2">Uncharacterized protein</fullName>
    </submittedName>
</protein>
<feature type="signal peptide" evidence="1">
    <location>
        <begin position="1"/>
        <end position="17"/>
    </location>
</feature>
<sequence>MQFIAITLFAATALAAATPQWRNNNNWGRPDGNQEGAYMSQCSCNRNDGPWPQQDDNLGEAACWDLHSQYQNLYWQDGRGCIDRDGRGIEPQGMERACQRQAGGYAAVSSNCL</sequence>
<proteinExistence type="predicted"/>
<accession>A0A9Q9B347</accession>
<reference evidence="2" key="1">
    <citation type="submission" date="2022-06" db="EMBL/GenBank/DDBJ databases">
        <title>Complete genome sequences of two strains of the flax pathogen Septoria linicola.</title>
        <authorList>
            <person name="Lapalu N."/>
            <person name="Simon A."/>
            <person name="Demenou B."/>
            <person name="Paumier D."/>
            <person name="Guillot M.-P."/>
            <person name="Gout L."/>
            <person name="Valade R."/>
        </authorList>
    </citation>
    <scope>NUCLEOTIDE SEQUENCE</scope>
    <source>
        <strain evidence="2">SE15195</strain>
    </source>
</reference>
<dbReference type="Proteomes" id="UP001056384">
    <property type="component" value="Chromosome 10"/>
</dbReference>
<dbReference type="EMBL" id="CP099427">
    <property type="protein sequence ID" value="USW58073.1"/>
    <property type="molecule type" value="Genomic_DNA"/>
</dbReference>
<evidence type="ECO:0000313" key="2">
    <source>
        <dbReference type="EMBL" id="USW58073.1"/>
    </source>
</evidence>
<gene>
    <name evidence="2" type="ORF">Slin15195_G113920</name>
</gene>
<evidence type="ECO:0000256" key="1">
    <source>
        <dbReference type="SAM" id="SignalP"/>
    </source>
</evidence>
<organism evidence="2 3">
    <name type="scientific">Septoria linicola</name>
    <dbReference type="NCBI Taxonomy" id="215465"/>
    <lineage>
        <taxon>Eukaryota</taxon>
        <taxon>Fungi</taxon>
        <taxon>Dikarya</taxon>
        <taxon>Ascomycota</taxon>
        <taxon>Pezizomycotina</taxon>
        <taxon>Dothideomycetes</taxon>
        <taxon>Dothideomycetidae</taxon>
        <taxon>Mycosphaerellales</taxon>
        <taxon>Mycosphaerellaceae</taxon>
        <taxon>Septoria</taxon>
    </lineage>
</organism>
<dbReference type="AlphaFoldDB" id="A0A9Q9B347"/>
<keyword evidence="1" id="KW-0732">Signal</keyword>
<evidence type="ECO:0000313" key="3">
    <source>
        <dbReference type="Proteomes" id="UP001056384"/>
    </source>
</evidence>
<feature type="chain" id="PRO_5040301448" evidence="1">
    <location>
        <begin position="18"/>
        <end position="113"/>
    </location>
</feature>
<name>A0A9Q9B347_9PEZI</name>